<dbReference type="Pfam" id="PF07975">
    <property type="entry name" value="C1_4"/>
    <property type="match status" value="1"/>
</dbReference>
<dbReference type="PANTHER" id="PTHR12695">
    <property type="entry name" value="GENERAL TRANSCRIPTION FACTOR IIH SUBUNIT 2"/>
    <property type="match status" value="1"/>
</dbReference>
<dbReference type="InterPro" id="IPR013087">
    <property type="entry name" value="Znf_C2H2_type"/>
</dbReference>
<dbReference type="PANTHER" id="PTHR12695:SF2">
    <property type="entry name" value="GENERAL TRANSCRIPTION FACTOR IIH SUBUNIT 2-RELATED"/>
    <property type="match status" value="1"/>
</dbReference>
<feature type="domain" description="C2H2-type" evidence="2">
    <location>
        <begin position="136"/>
        <end position="156"/>
    </location>
</feature>
<protein>
    <recommendedName>
        <fullName evidence="2">C2H2-type domain-containing protein</fullName>
    </recommendedName>
</protein>
<dbReference type="GO" id="GO:0006351">
    <property type="term" value="P:DNA-templated transcription"/>
    <property type="evidence" value="ECO:0007669"/>
    <property type="project" value="InterPro"/>
</dbReference>
<reference evidence="3 4" key="1">
    <citation type="journal article" date="2019" name="G3 (Bethesda)">
        <title>Sequencing of a Wild Apple (Malus baccata) Genome Unravels the Differences Between Cultivated and Wild Apple Species Regarding Disease Resistance and Cold Tolerance.</title>
        <authorList>
            <person name="Chen X."/>
        </authorList>
    </citation>
    <scope>NUCLEOTIDE SEQUENCE [LARGE SCALE GENOMIC DNA]</scope>
    <source>
        <strain evidence="4">cv. Shandingzi</strain>
        <tissue evidence="3">Leaves</tissue>
    </source>
</reference>
<name>A0A540KP67_MALBA</name>
<dbReference type="SUPFAM" id="SSF57889">
    <property type="entry name" value="Cysteine-rich domain"/>
    <property type="match status" value="1"/>
</dbReference>
<dbReference type="NCBIfam" id="TIGR00622">
    <property type="entry name" value="ssl1"/>
    <property type="match status" value="1"/>
</dbReference>
<comment type="caution">
    <text evidence="3">The sequence shown here is derived from an EMBL/GenBank/DDBJ whole genome shotgun (WGS) entry which is preliminary data.</text>
</comment>
<evidence type="ECO:0000259" key="2">
    <source>
        <dbReference type="PROSITE" id="PS00028"/>
    </source>
</evidence>
<dbReference type="GO" id="GO:0000439">
    <property type="term" value="C:transcription factor TFIIH core complex"/>
    <property type="evidence" value="ECO:0007669"/>
    <property type="project" value="InterPro"/>
</dbReference>
<dbReference type="InterPro" id="IPR046349">
    <property type="entry name" value="C1-like_sf"/>
</dbReference>
<keyword evidence="4" id="KW-1185">Reference proteome</keyword>
<dbReference type="GO" id="GO:0006357">
    <property type="term" value="P:regulation of transcription by RNA polymerase II"/>
    <property type="evidence" value="ECO:0007669"/>
    <property type="project" value="TreeGrafter"/>
</dbReference>
<dbReference type="GO" id="GO:0006289">
    <property type="term" value="P:nucleotide-excision repair"/>
    <property type="evidence" value="ECO:0007669"/>
    <property type="project" value="InterPro"/>
</dbReference>
<accession>A0A540KP67</accession>
<dbReference type="Gene3D" id="3.30.40.10">
    <property type="entry name" value="Zinc/RING finger domain, C3HC4 (zinc finger)"/>
    <property type="match status" value="1"/>
</dbReference>
<dbReference type="PROSITE" id="PS00028">
    <property type="entry name" value="ZINC_FINGER_C2H2_1"/>
    <property type="match status" value="1"/>
</dbReference>
<dbReference type="AlphaFoldDB" id="A0A540KP67"/>
<dbReference type="InterPro" id="IPR013083">
    <property type="entry name" value="Znf_RING/FYVE/PHD"/>
</dbReference>
<organism evidence="3 4">
    <name type="scientific">Malus baccata</name>
    <name type="common">Siberian crab apple</name>
    <name type="synonym">Pyrus baccata</name>
    <dbReference type="NCBI Taxonomy" id="106549"/>
    <lineage>
        <taxon>Eukaryota</taxon>
        <taxon>Viridiplantae</taxon>
        <taxon>Streptophyta</taxon>
        <taxon>Embryophyta</taxon>
        <taxon>Tracheophyta</taxon>
        <taxon>Spermatophyta</taxon>
        <taxon>Magnoliopsida</taxon>
        <taxon>eudicotyledons</taxon>
        <taxon>Gunneridae</taxon>
        <taxon>Pentapetalae</taxon>
        <taxon>rosids</taxon>
        <taxon>fabids</taxon>
        <taxon>Rosales</taxon>
        <taxon>Rosaceae</taxon>
        <taxon>Amygdaloideae</taxon>
        <taxon>Maleae</taxon>
        <taxon>Malus</taxon>
    </lineage>
</organism>
<dbReference type="STRING" id="106549.A0A540KP67"/>
<dbReference type="GO" id="GO:0005675">
    <property type="term" value="C:transcription factor TFIIH holo complex"/>
    <property type="evidence" value="ECO:0007669"/>
    <property type="project" value="TreeGrafter"/>
</dbReference>
<dbReference type="SMART" id="SM01047">
    <property type="entry name" value="C1_4"/>
    <property type="match status" value="1"/>
</dbReference>
<dbReference type="Proteomes" id="UP000315295">
    <property type="component" value="Unassembled WGS sequence"/>
</dbReference>
<evidence type="ECO:0000313" key="3">
    <source>
        <dbReference type="EMBL" id="TQD76016.1"/>
    </source>
</evidence>
<dbReference type="EMBL" id="VIEB01001059">
    <property type="protein sequence ID" value="TQD76016.1"/>
    <property type="molecule type" value="Genomic_DNA"/>
</dbReference>
<sequence length="175" mass="19840">MSNGEQRPLNGEAEEEDDDDDANNGGLAAWERAYADERSWESLQEDESGLLQPIDNQSLKHAQYRHRLRAASTARIQRGLLRYLFIVIDLSKTLPLGSSSLKLLFDFKNNMLKETMSPNRKSSKKLGNKSGLWVACSKCKQHFCLECDMYIHESLHNCPGCESTRHSKIPNINEG</sequence>
<dbReference type="GO" id="GO:0008270">
    <property type="term" value="F:zinc ion binding"/>
    <property type="evidence" value="ECO:0007669"/>
    <property type="project" value="InterPro"/>
</dbReference>
<dbReference type="InterPro" id="IPR004595">
    <property type="entry name" value="TFIIH_C1-like_dom"/>
</dbReference>
<feature type="compositionally biased region" description="Acidic residues" evidence="1">
    <location>
        <begin position="12"/>
        <end position="22"/>
    </location>
</feature>
<gene>
    <name evidence="3" type="ORF">C1H46_038454</name>
</gene>
<proteinExistence type="predicted"/>
<feature type="region of interest" description="Disordered" evidence="1">
    <location>
        <begin position="1"/>
        <end position="28"/>
    </location>
</feature>
<evidence type="ECO:0000313" key="4">
    <source>
        <dbReference type="Proteomes" id="UP000315295"/>
    </source>
</evidence>
<evidence type="ECO:0000256" key="1">
    <source>
        <dbReference type="SAM" id="MobiDB-lite"/>
    </source>
</evidence>
<dbReference type="InterPro" id="IPR012170">
    <property type="entry name" value="TFIIH_SSL1/p44"/>
</dbReference>